<feature type="transmembrane region" description="Helical" evidence="1">
    <location>
        <begin position="74"/>
        <end position="94"/>
    </location>
</feature>
<keyword evidence="1" id="KW-0812">Transmembrane</keyword>
<proteinExistence type="predicted"/>
<keyword evidence="3" id="KW-1185">Reference proteome</keyword>
<protein>
    <submittedName>
        <fullName evidence="2">Uncharacterized protein</fullName>
    </submittedName>
</protein>
<keyword evidence="1" id="KW-0472">Membrane</keyword>
<feature type="transmembrane region" description="Helical" evidence="1">
    <location>
        <begin position="42"/>
        <end position="68"/>
    </location>
</feature>
<name>A0A2G5U8Y4_9PELO</name>
<sequence length="182" mass="20621">MRACRTPPPSPDPTHISEFKFSTPVLIPKLTRRQKKTPRRITIVYLLCDVLYFAAFVALFCLNGYSTIPTGMKLMYGASVNLQIWTILNSLLVLKRIAEGDIELYKRMVPGNIKHPRVLNAILGIPIGIWWTLCKESYTYQIGLLYGYTFYMIVFSVIVANCIPTEVVPEPSPNEPNQPDIA</sequence>
<dbReference type="EMBL" id="PDUG01000004">
    <property type="protein sequence ID" value="PIC35998.1"/>
    <property type="molecule type" value="Genomic_DNA"/>
</dbReference>
<organism evidence="2 3">
    <name type="scientific">Caenorhabditis nigoni</name>
    <dbReference type="NCBI Taxonomy" id="1611254"/>
    <lineage>
        <taxon>Eukaryota</taxon>
        <taxon>Metazoa</taxon>
        <taxon>Ecdysozoa</taxon>
        <taxon>Nematoda</taxon>
        <taxon>Chromadorea</taxon>
        <taxon>Rhabditida</taxon>
        <taxon>Rhabditina</taxon>
        <taxon>Rhabditomorpha</taxon>
        <taxon>Rhabditoidea</taxon>
        <taxon>Rhabditidae</taxon>
        <taxon>Peloderinae</taxon>
        <taxon>Caenorhabditis</taxon>
    </lineage>
</organism>
<keyword evidence="1" id="KW-1133">Transmembrane helix</keyword>
<feature type="transmembrane region" description="Helical" evidence="1">
    <location>
        <begin position="145"/>
        <end position="163"/>
    </location>
</feature>
<dbReference type="AlphaFoldDB" id="A0A2G5U8Y4"/>
<comment type="caution">
    <text evidence="2">The sequence shown here is derived from an EMBL/GenBank/DDBJ whole genome shotgun (WGS) entry which is preliminary data.</text>
</comment>
<evidence type="ECO:0000313" key="3">
    <source>
        <dbReference type="Proteomes" id="UP000230233"/>
    </source>
</evidence>
<feature type="transmembrane region" description="Helical" evidence="1">
    <location>
        <begin position="115"/>
        <end position="133"/>
    </location>
</feature>
<dbReference type="OrthoDB" id="10299820at2759"/>
<accession>A0A2G5U8Y4</accession>
<dbReference type="Proteomes" id="UP000230233">
    <property type="component" value="Chromosome IV"/>
</dbReference>
<evidence type="ECO:0000313" key="2">
    <source>
        <dbReference type="EMBL" id="PIC35998.1"/>
    </source>
</evidence>
<gene>
    <name evidence="2" type="primary">Cnig_chr_IV.g15161</name>
    <name evidence="2" type="ORF">B9Z55_015161</name>
</gene>
<reference evidence="3" key="1">
    <citation type="submission" date="2017-10" db="EMBL/GenBank/DDBJ databases">
        <title>Rapid genome shrinkage in a self-fertile nematode reveals novel sperm competition proteins.</title>
        <authorList>
            <person name="Yin D."/>
            <person name="Schwarz E.M."/>
            <person name="Thomas C.G."/>
            <person name="Felde R.L."/>
            <person name="Korf I.F."/>
            <person name="Cutter A.D."/>
            <person name="Schartner C.M."/>
            <person name="Ralston E.J."/>
            <person name="Meyer B.J."/>
            <person name="Haag E.S."/>
        </authorList>
    </citation>
    <scope>NUCLEOTIDE SEQUENCE [LARGE SCALE GENOMIC DNA]</scope>
    <source>
        <strain evidence="3">JU1422</strain>
    </source>
</reference>
<evidence type="ECO:0000256" key="1">
    <source>
        <dbReference type="SAM" id="Phobius"/>
    </source>
</evidence>